<sequence length="361" mass="40717">MSEPPNTPTSSIILHHQQYLRQQQQQPFISPTITLIPSPSPSPSTSIIREYRKGNWTLHETLVLITAKKLDDERRTKASTTPPDPTNPNNNKNNQQQLSSTRTAELRWKWVENYCWNNGCLRSQNQCNDKWDNLLRDYKKVREYEARSTNAAGPNDQLQSYWKLEKHERKERNLPTNLVSDVFEALNEVVHRRYSSTNTPKSTPSSSSNAGNDTPIKVLSPATAPPLLPPPPPSQQQQPPPPQLPPPPPPPQTVSAETATDSSETDQSERVDSETKRRRKAKSVGSSILKSASVLAQTLMNCEEKKEKRHKDIIELEQRRLRIEEDRNEVNRQGIAGLISAVNNLSGAIQALVSDRHNSAT</sequence>
<feature type="region of interest" description="Disordered" evidence="2">
    <location>
        <begin position="72"/>
        <end position="101"/>
    </location>
</feature>
<dbReference type="AlphaFoldDB" id="A0A2G5F7P3"/>
<feature type="compositionally biased region" description="Low complexity" evidence="2">
    <location>
        <begin position="195"/>
        <end position="209"/>
    </location>
</feature>
<keyword evidence="1" id="KW-0175">Coiled coil</keyword>
<protein>
    <recommendedName>
        <fullName evidence="3">Myb-like domain-containing protein</fullName>
    </recommendedName>
</protein>
<dbReference type="Proteomes" id="UP000230069">
    <property type="component" value="Unassembled WGS sequence"/>
</dbReference>
<name>A0A2G5F7P3_AQUCA</name>
<evidence type="ECO:0000259" key="3">
    <source>
        <dbReference type="PROSITE" id="PS50090"/>
    </source>
</evidence>
<dbReference type="OrthoDB" id="1843873at2759"/>
<dbReference type="InterPro" id="IPR001005">
    <property type="entry name" value="SANT/Myb"/>
</dbReference>
<feature type="compositionally biased region" description="Low complexity" evidence="2">
    <location>
        <begin position="87"/>
        <end position="97"/>
    </location>
</feature>
<evidence type="ECO:0000256" key="1">
    <source>
        <dbReference type="SAM" id="Coils"/>
    </source>
</evidence>
<dbReference type="PANTHER" id="PTHR33492:SF11">
    <property type="entry name" value="OS04G0670900 PROTEIN"/>
    <property type="match status" value="1"/>
</dbReference>
<dbReference type="FunCoup" id="A0A2G5F7P3">
    <property type="interactions" value="287"/>
</dbReference>
<evidence type="ECO:0000313" key="4">
    <source>
        <dbReference type="EMBL" id="PIA64038.1"/>
    </source>
</evidence>
<gene>
    <name evidence="4" type="ORF">AQUCO_00201378v1</name>
</gene>
<evidence type="ECO:0000313" key="5">
    <source>
        <dbReference type="Proteomes" id="UP000230069"/>
    </source>
</evidence>
<feature type="compositionally biased region" description="Pro residues" evidence="2">
    <location>
        <begin position="223"/>
        <end position="252"/>
    </location>
</feature>
<dbReference type="Pfam" id="PF13837">
    <property type="entry name" value="Myb_DNA-bind_4"/>
    <property type="match status" value="1"/>
</dbReference>
<feature type="compositionally biased region" description="Polar residues" evidence="2">
    <location>
        <begin position="253"/>
        <end position="262"/>
    </location>
</feature>
<dbReference type="EMBL" id="KZ305019">
    <property type="protein sequence ID" value="PIA64038.1"/>
    <property type="molecule type" value="Genomic_DNA"/>
</dbReference>
<organism evidence="4 5">
    <name type="scientific">Aquilegia coerulea</name>
    <name type="common">Rocky mountain columbine</name>
    <dbReference type="NCBI Taxonomy" id="218851"/>
    <lineage>
        <taxon>Eukaryota</taxon>
        <taxon>Viridiplantae</taxon>
        <taxon>Streptophyta</taxon>
        <taxon>Embryophyta</taxon>
        <taxon>Tracheophyta</taxon>
        <taxon>Spermatophyta</taxon>
        <taxon>Magnoliopsida</taxon>
        <taxon>Ranunculales</taxon>
        <taxon>Ranunculaceae</taxon>
        <taxon>Thalictroideae</taxon>
        <taxon>Aquilegia</taxon>
    </lineage>
</organism>
<feature type="domain" description="Myb-like" evidence="3">
    <location>
        <begin position="48"/>
        <end position="135"/>
    </location>
</feature>
<keyword evidence="5" id="KW-1185">Reference proteome</keyword>
<dbReference type="PANTHER" id="PTHR33492">
    <property type="entry name" value="OSJNBA0043A12.37 PROTEIN-RELATED"/>
    <property type="match status" value="1"/>
</dbReference>
<accession>A0A2G5F7P3</accession>
<reference evidence="4 5" key="1">
    <citation type="submission" date="2017-09" db="EMBL/GenBank/DDBJ databases">
        <title>WGS assembly of Aquilegia coerulea Goldsmith.</title>
        <authorList>
            <person name="Hodges S."/>
            <person name="Kramer E."/>
            <person name="Nordborg M."/>
            <person name="Tomkins J."/>
            <person name="Borevitz J."/>
            <person name="Derieg N."/>
            <person name="Yan J."/>
            <person name="Mihaltcheva S."/>
            <person name="Hayes R.D."/>
            <person name="Rokhsar D."/>
        </authorList>
    </citation>
    <scope>NUCLEOTIDE SEQUENCE [LARGE SCALE GENOMIC DNA]</scope>
    <source>
        <strain evidence="5">cv. Goldsmith</strain>
    </source>
</reference>
<evidence type="ECO:0000256" key="2">
    <source>
        <dbReference type="SAM" id="MobiDB-lite"/>
    </source>
</evidence>
<feature type="coiled-coil region" evidence="1">
    <location>
        <begin position="299"/>
        <end position="333"/>
    </location>
</feature>
<dbReference type="Gene3D" id="1.10.10.60">
    <property type="entry name" value="Homeodomain-like"/>
    <property type="match status" value="1"/>
</dbReference>
<dbReference type="STRING" id="218851.A0A2G5F7P3"/>
<dbReference type="PROSITE" id="PS50090">
    <property type="entry name" value="MYB_LIKE"/>
    <property type="match status" value="1"/>
</dbReference>
<feature type="region of interest" description="Disordered" evidence="2">
    <location>
        <begin position="194"/>
        <end position="286"/>
    </location>
</feature>
<dbReference type="InterPro" id="IPR044822">
    <property type="entry name" value="Myb_DNA-bind_4"/>
</dbReference>
<dbReference type="InParanoid" id="A0A2G5F7P3"/>
<proteinExistence type="predicted"/>